<dbReference type="PANTHER" id="PTHR23088">
    <property type="entry name" value="NITRILASE-RELATED"/>
    <property type="match status" value="1"/>
</dbReference>
<evidence type="ECO:0000256" key="14">
    <source>
        <dbReference type="PIRSR" id="PIRSR639383-3"/>
    </source>
</evidence>
<evidence type="ECO:0000259" key="16">
    <source>
        <dbReference type="PROSITE" id="PS50263"/>
    </source>
</evidence>
<evidence type="ECO:0000256" key="15">
    <source>
        <dbReference type="PROSITE-ProRule" id="PRU00464"/>
    </source>
</evidence>
<dbReference type="FunFam" id="3.60.110.10:FF:000005">
    <property type="entry name" value="nitrilase homolog 1 isoform X1"/>
    <property type="match status" value="1"/>
</dbReference>
<feature type="site" description="Important for induction of apoptosis" evidence="14">
    <location>
        <position position="440"/>
    </location>
</feature>
<evidence type="ECO:0000256" key="11">
    <source>
        <dbReference type="PIRSR" id="PIRSR601310-1"/>
    </source>
</evidence>
<dbReference type="CDD" id="cd07572">
    <property type="entry name" value="nit"/>
    <property type="match status" value="1"/>
</dbReference>
<evidence type="ECO:0000256" key="8">
    <source>
        <dbReference type="ARBA" id="ARBA00057461"/>
    </source>
</evidence>
<sequence>MAEDTPLSQVDALEDAAESTSATSACCGNHPSFDRKDGEVDLSPLVAVLQFTATAEKEHNFRICSELIRKARRRGVEMVFLPEGFDFLSENAAQSMSLSEPLTGPIITGYRKLAQELGIWLSLGGFHLKDEWDKKSHNSHLIIDSSGNVIATYRKAHLCILSIPNKVTLDESLSSIPGTRILPPVQSPIGKIGLMCCYDLRFPEMASLLTHQGAEILAYPAAFTMQTGIAHWEPLLKARAIENQCYVIAAAQYGQHNQHRISYGHAMIVDPWGTILAQCQDGPGIAIAEINLDRLHGIRKSMPVQTHRRTDLYRLSMGPVNHFDPSRETYKFGHIDIQSGKVFYETALSVAFVNLKPIRPGHVLMIPKRSVERFTNLTHEEISDLFEMTQAVMKMLEKKYGAAASTIAVQDGHDAGQTVKHVHVHLIPRTPGDFDEDDIYKELESRDREKVRQARVSTDMEAEAREYKSLLYCNGLKI</sequence>
<feature type="short sequence motif" description="Histidine triad motif" evidence="12 15">
    <location>
        <begin position="421"/>
        <end position="425"/>
    </location>
</feature>
<evidence type="ECO:0000259" key="17">
    <source>
        <dbReference type="PROSITE" id="PS51084"/>
    </source>
</evidence>
<name>A0A1D1V1A4_RAMVA</name>
<evidence type="ECO:0000313" key="19">
    <source>
        <dbReference type="Proteomes" id="UP000186922"/>
    </source>
</evidence>
<feature type="binding site" evidence="13">
    <location>
        <position position="354"/>
    </location>
    <ligand>
        <name>substrate</name>
    </ligand>
</feature>
<feature type="domain" description="CN hydrolase" evidence="16">
    <location>
        <begin position="44"/>
        <end position="292"/>
    </location>
</feature>
<feature type="binding site" evidence="13">
    <location>
        <position position="410"/>
    </location>
    <ligand>
        <name>substrate</name>
    </ligand>
</feature>
<feature type="binding site" evidence="13">
    <location>
        <position position="425"/>
    </location>
    <ligand>
        <name>substrate</name>
    </ligand>
</feature>
<dbReference type="PRINTS" id="PR00332">
    <property type="entry name" value="HISTRIAD"/>
</dbReference>
<dbReference type="STRING" id="947166.A0A1D1V1A4"/>
<evidence type="ECO:0000256" key="1">
    <source>
        <dbReference type="ARBA" id="ARBA00001936"/>
    </source>
</evidence>
<dbReference type="OrthoDB" id="680339at2759"/>
<dbReference type="CDD" id="cd01275">
    <property type="entry name" value="FHIT"/>
    <property type="match status" value="1"/>
</dbReference>
<dbReference type="Proteomes" id="UP000186922">
    <property type="component" value="Unassembled WGS sequence"/>
</dbReference>
<evidence type="ECO:0000256" key="3">
    <source>
        <dbReference type="ARBA" id="ARBA00012377"/>
    </source>
</evidence>
<dbReference type="Pfam" id="PF01230">
    <property type="entry name" value="HIT"/>
    <property type="match status" value="1"/>
</dbReference>
<dbReference type="Gene3D" id="3.60.110.10">
    <property type="entry name" value="Carbon-nitrogen hydrolase"/>
    <property type="match status" value="1"/>
</dbReference>
<comment type="cofactor">
    <cofactor evidence="1">
        <name>Mn(2+)</name>
        <dbReference type="ChEBI" id="CHEBI:29035"/>
    </cofactor>
</comment>
<dbReference type="InterPro" id="IPR003010">
    <property type="entry name" value="C-N_Hydrolase"/>
</dbReference>
<dbReference type="PROSITE" id="PS50263">
    <property type="entry name" value="CN_HYDROLASE"/>
    <property type="match status" value="1"/>
</dbReference>
<evidence type="ECO:0000256" key="2">
    <source>
        <dbReference type="ARBA" id="ARBA00011881"/>
    </source>
</evidence>
<dbReference type="GO" id="GO:0000166">
    <property type="term" value="F:nucleotide binding"/>
    <property type="evidence" value="ECO:0007669"/>
    <property type="project" value="UniProtKB-KW"/>
</dbReference>
<dbReference type="AlphaFoldDB" id="A0A1D1V1A4"/>
<accession>A0A1D1V1A4</accession>
<dbReference type="InterPro" id="IPR019808">
    <property type="entry name" value="Histidine_triad_CS"/>
</dbReference>
<comment type="caution">
    <text evidence="18">The sequence shown here is derived from an EMBL/GenBank/DDBJ whole genome shotgun (WGS) entry which is preliminary data.</text>
</comment>
<protein>
    <recommendedName>
        <fullName evidence="10">Nitrilase and fragile histidine triad fusion protein NitFhit</fullName>
        <ecNumber evidence="3">3.6.1.29</ecNumber>
    </recommendedName>
</protein>
<comment type="catalytic activity">
    <reaction evidence="7">
        <text>P(1),P(3)-bis(5'-adenosyl) triphosphate + H2O = AMP + ADP + 2 H(+)</text>
        <dbReference type="Rhea" id="RHEA:13893"/>
        <dbReference type="ChEBI" id="CHEBI:15377"/>
        <dbReference type="ChEBI" id="CHEBI:15378"/>
        <dbReference type="ChEBI" id="CHEBI:58529"/>
        <dbReference type="ChEBI" id="CHEBI:456215"/>
        <dbReference type="ChEBI" id="CHEBI:456216"/>
        <dbReference type="EC" id="3.6.1.29"/>
    </reaction>
</comment>
<organism evidence="18 19">
    <name type="scientific">Ramazzottius varieornatus</name>
    <name type="common">Water bear</name>
    <name type="synonym">Tardigrade</name>
    <dbReference type="NCBI Taxonomy" id="947166"/>
    <lineage>
        <taxon>Eukaryota</taxon>
        <taxon>Metazoa</taxon>
        <taxon>Ecdysozoa</taxon>
        <taxon>Tardigrada</taxon>
        <taxon>Eutardigrada</taxon>
        <taxon>Parachela</taxon>
        <taxon>Hypsibioidea</taxon>
        <taxon>Ramazzottiidae</taxon>
        <taxon>Ramazzottius</taxon>
    </lineage>
</organism>
<dbReference type="InterPro" id="IPR011146">
    <property type="entry name" value="HIT-like"/>
</dbReference>
<dbReference type="SUPFAM" id="SSF54197">
    <property type="entry name" value="HIT-like"/>
    <property type="match status" value="1"/>
</dbReference>
<evidence type="ECO:0000313" key="18">
    <source>
        <dbReference type="EMBL" id="GAU93357.1"/>
    </source>
</evidence>
<evidence type="ECO:0000256" key="10">
    <source>
        <dbReference type="ARBA" id="ARBA00069577"/>
    </source>
</evidence>
<dbReference type="Pfam" id="PF00795">
    <property type="entry name" value="CN_hydrolase"/>
    <property type="match status" value="1"/>
</dbReference>
<evidence type="ECO:0000256" key="9">
    <source>
        <dbReference type="ARBA" id="ARBA00061127"/>
    </source>
</evidence>
<keyword evidence="6" id="KW-0511">Multifunctional enzyme</keyword>
<comment type="similarity">
    <text evidence="9">In the N-terminal section; belongs to the UPF0012 family.</text>
</comment>
<dbReference type="PANTHER" id="PTHR23088:SF27">
    <property type="entry name" value="DEAMINATED GLUTATHIONE AMIDASE"/>
    <property type="match status" value="1"/>
</dbReference>
<keyword evidence="5" id="KW-0378">Hydrolase</keyword>
<evidence type="ECO:0000256" key="6">
    <source>
        <dbReference type="ARBA" id="ARBA00023268"/>
    </source>
</evidence>
<dbReference type="InterPro" id="IPR045254">
    <property type="entry name" value="Nit1/2_C-N_Hydrolase"/>
</dbReference>
<feature type="binding site" evidence="13">
    <location>
        <begin position="416"/>
        <end position="419"/>
    </location>
    <ligand>
        <name>substrate</name>
    </ligand>
</feature>
<dbReference type="Gene3D" id="3.30.428.10">
    <property type="entry name" value="HIT-like"/>
    <property type="match status" value="1"/>
</dbReference>
<dbReference type="FunFam" id="3.30.428.10:FF:000011">
    <property type="entry name" value="Fragile histidine triad"/>
    <property type="match status" value="1"/>
</dbReference>
<feature type="domain" description="HIT" evidence="17">
    <location>
        <begin position="328"/>
        <end position="436"/>
    </location>
</feature>
<dbReference type="GO" id="GO:0016811">
    <property type="term" value="F:hydrolase activity, acting on carbon-nitrogen (but not peptide) bonds, in linear amides"/>
    <property type="evidence" value="ECO:0007669"/>
    <property type="project" value="InterPro"/>
</dbReference>
<evidence type="ECO:0000256" key="13">
    <source>
        <dbReference type="PIRSR" id="PIRSR639383-2"/>
    </source>
</evidence>
<keyword evidence="4" id="KW-0547">Nucleotide-binding</keyword>
<evidence type="ECO:0000256" key="7">
    <source>
        <dbReference type="ARBA" id="ARBA00047780"/>
    </source>
</evidence>
<evidence type="ECO:0000256" key="4">
    <source>
        <dbReference type="ARBA" id="ARBA00022741"/>
    </source>
</evidence>
<proteinExistence type="inferred from homology"/>
<dbReference type="PROSITE" id="PS00892">
    <property type="entry name" value="HIT_1"/>
    <property type="match status" value="1"/>
</dbReference>
<dbReference type="PROSITE" id="PS51084">
    <property type="entry name" value="HIT_2"/>
    <property type="match status" value="1"/>
</dbReference>
<dbReference type="InterPro" id="IPR036526">
    <property type="entry name" value="C-N_Hydrolase_sf"/>
</dbReference>
<evidence type="ECO:0000256" key="5">
    <source>
        <dbReference type="ARBA" id="ARBA00022801"/>
    </source>
</evidence>
<dbReference type="InterPro" id="IPR001310">
    <property type="entry name" value="Histidine_triad_HIT"/>
</dbReference>
<comment type="subunit">
    <text evidence="2">Homotetramer.</text>
</comment>
<dbReference type="SUPFAM" id="SSF56317">
    <property type="entry name" value="Carbon-nitrogen hydrolase"/>
    <property type="match status" value="1"/>
</dbReference>
<reference evidence="18 19" key="1">
    <citation type="journal article" date="2016" name="Nat. Commun.">
        <title>Extremotolerant tardigrade genome and improved radiotolerance of human cultured cells by tardigrade-unique protein.</title>
        <authorList>
            <person name="Hashimoto T."/>
            <person name="Horikawa D.D."/>
            <person name="Saito Y."/>
            <person name="Kuwahara H."/>
            <person name="Kozuka-Hata H."/>
            <person name="Shin-I T."/>
            <person name="Minakuchi Y."/>
            <person name="Ohishi K."/>
            <person name="Motoyama A."/>
            <person name="Aizu T."/>
            <person name="Enomoto A."/>
            <person name="Kondo K."/>
            <person name="Tanaka S."/>
            <person name="Hara Y."/>
            <person name="Koshikawa S."/>
            <person name="Sagara H."/>
            <person name="Miura T."/>
            <person name="Yokobori S."/>
            <person name="Miyagawa K."/>
            <person name="Suzuki Y."/>
            <person name="Kubo T."/>
            <person name="Oyama M."/>
            <person name="Kohara Y."/>
            <person name="Fujiyama A."/>
            <person name="Arakawa K."/>
            <person name="Katayama T."/>
            <person name="Toyoda A."/>
            <person name="Kunieda T."/>
        </authorList>
    </citation>
    <scope>NUCLEOTIDE SEQUENCE [LARGE SCALE GENOMIC DNA]</scope>
    <source>
        <strain evidence="18 19">YOKOZUNA-1</strain>
    </source>
</reference>
<dbReference type="InterPro" id="IPR039383">
    <property type="entry name" value="FHIT"/>
</dbReference>
<feature type="active site" description="Tele-AMP-histidine intermediate" evidence="11">
    <location>
        <position position="423"/>
    </location>
</feature>
<dbReference type="GO" id="GO:0047710">
    <property type="term" value="F:bis(5'-adenosyl)-triphosphatase activity"/>
    <property type="evidence" value="ECO:0007669"/>
    <property type="project" value="UniProtKB-EC"/>
</dbReference>
<comment type="function">
    <text evidence="8">Cleaves A-5'-PPP-5'A to yield AMP and ADP.</text>
</comment>
<dbReference type="InterPro" id="IPR036265">
    <property type="entry name" value="HIT-like_sf"/>
</dbReference>
<evidence type="ECO:0000256" key="12">
    <source>
        <dbReference type="PIRSR" id="PIRSR601310-3"/>
    </source>
</evidence>
<dbReference type="EC" id="3.6.1.29" evidence="3"/>
<gene>
    <name evidence="18" type="primary">RvY_05310-1</name>
    <name evidence="18" type="synonym">RvY_05310.1</name>
    <name evidence="18" type="ORF">RvY_05310</name>
</gene>
<keyword evidence="19" id="KW-1185">Reference proteome</keyword>
<dbReference type="EMBL" id="BDGG01000002">
    <property type="protein sequence ID" value="GAU93357.1"/>
    <property type="molecule type" value="Genomic_DNA"/>
</dbReference>